<evidence type="ECO:0008006" key="2">
    <source>
        <dbReference type="Google" id="ProtNLM"/>
    </source>
</evidence>
<evidence type="ECO:0000313" key="1">
    <source>
        <dbReference type="EMBL" id="KKM63525.1"/>
    </source>
</evidence>
<protein>
    <recommendedName>
        <fullName evidence="2">DUF2284 domain-containing protein</fullName>
    </recommendedName>
</protein>
<organism evidence="1">
    <name type="scientific">marine sediment metagenome</name>
    <dbReference type="NCBI Taxonomy" id="412755"/>
    <lineage>
        <taxon>unclassified sequences</taxon>
        <taxon>metagenomes</taxon>
        <taxon>ecological metagenomes</taxon>
    </lineage>
</organism>
<name>A0A0F9LGW9_9ZZZZ</name>
<reference evidence="1" key="1">
    <citation type="journal article" date="2015" name="Nature">
        <title>Complex archaea that bridge the gap between prokaryotes and eukaryotes.</title>
        <authorList>
            <person name="Spang A."/>
            <person name="Saw J.H."/>
            <person name="Jorgensen S.L."/>
            <person name="Zaremba-Niedzwiedzka K."/>
            <person name="Martijn J."/>
            <person name="Lind A.E."/>
            <person name="van Eijk R."/>
            <person name="Schleper C."/>
            <person name="Guy L."/>
            <person name="Ettema T.J."/>
        </authorList>
    </citation>
    <scope>NUCLEOTIDE SEQUENCE</scope>
</reference>
<dbReference type="AlphaFoldDB" id="A0A0F9LGW9"/>
<sequence length="258" mass="30460">MSKEEIPECIRCGDKMEYCGYQHYWGCTNPDCPPGRRRFPFNLAEEMIKLEKESKKKKRLSNIDFKELTKISVKKIKEETIIFSEDVEELCLRPYPNHPKGCPRFDQHLCPPYAPFLGDDIDYYNHFYLVYINFDFGNYKELRKEENPEFFNSENRLKCLIYWQNSVKNLLKGKIERIIDQNTDFLIAGCGSGMKIKGYKYDVYSMEAMGINVFSTLKLNKIPFELRPKNMIILCSLICAKNSLKFKKQTKLNEVSKR</sequence>
<dbReference type="EMBL" id="LAZR01011082">
    <property type="protein sequence ID" value="KKM63525.1"/>
    <property type="molecule type" value="Genomic_DNA"/>
</dbReference>
<accession>A0A0F9LGW9</accession>
<proteinExistence type="predicted"/>
<comment type="caution">
    <text evidence="1">The sequence shown here is derived from an EMBL/GenBank/DDBJ whole genome shotgun (WGS) entry which is preliminary data.</text>
</comment>
<gene>
    <name evidence="1" type="ORF">LCGC14_1510550</name>
</gene>